<dbReference type="Pfam" id="PF01464">
    <property type="entry name" value="SLT"/>
    <property type="match status" value="1"/>
</dbReference>
<feature type="domain" description="Transglycosylase SLT" evidence="1">
    <location>
        <begin position="41"/>
        <end position="150"/>
    </location>
</feature>
<dbReference type="PANTHER" id="PTHR37423:SF2">
    <property type="entry name" value="MEMBRANE-BOUND LYTIC MUREIN TRANSGLYCOSYLASE C"/>
    <property type="match status" value="1"/>
</dbReference>
<organism evidence="2 3">
    <name type="scientific">Paenibacillus roseus</name>
    <dbReference type="NCBI Taxonomy" id="2798579"/>
    <lineage>
        <taxon>Bacteria</taxon>
        <taxon>Bacillati</taxon>
        <taxon>Bacillota</taxon>
        <taxon>Bacilli</taxon>
        <taxon>Bacillales</taxon>
        <taxon>Paenibacillaceae</taxon>
        <taxon>Paenibacillus</taxon>
    </lineage>
</organism>
<protein>
    <submittedName>
        <fullName evidence="2">Lytic transglycosylase domain-containing protein</fullName>
    </submittedName>
</protein>
<gene>
    <name evidence="2" type="ORF">JFN88_21405</name>
</gene>
<evidence type="ECO:0000313" key="3">
    <source>
        <dbReference type="Proteomes" id="UP000640274"/>
    </source>
</evidence>
<evidence type="ECO:0000259" key="1">
    <source>
        <dbReference type="Pfam" id="PF01464"/>
    </source>
</evidence>
<name>A0A934MSB9_9BACL</name>
<reference evidence="2" key="1">
    <citation type="submission" date="2020-12" db="EMBL/GenBank/DDBJ databases">
        <authorList>
            <person name="Huq M.A."/>
        </authorList>
    </citation>
    <scope>NUCLEOTIDE SEQUENCE</scope>
    <source>
        <strain evidence="2">MAHUQ-46</strain>
    </source>
</reference>
<dbReference type="AlphaFoldDB" id="A0A934MSB9"/>
<dbReference type="EMBL" id="JAELUP010000107">
    <property type="protein sequence ID" value="MBJ6363773.1"/>
    <property type="molecule type" value="Genomic_DNA"/>
</dbReference>
<dbReference type="Proteomes" id="UP000640274">
    <property type="component" value="Unassembled WGS sequence"/>
</dbReference>
<dbReference type="InterPro" id="IPR023346">
    <property type="entry name" value="Lysozyme-like_dom_sf"/>
</dbReference>
<dbReference type="Gene3D" id="1.10.530.10">
    <property type="match status" value="1"/>
</dbReference>
<comment type="caution">
    <text evidence="2">The sequence shown here is derived from an EMBL/GenBank/DDBJ whole genome shotgun (WGS) entry which is preliminary data.</text>
</comment>
<sequence>MRMFRKKRFLLLLFIGFIILLFARSDWMGRWMYPIYYIDDIKASSLNYEVDPYLVAAIIRAESNFETGRESPKGALGIMQIMPDTAGWIASKANFTNLTLDDIHHRADISIQMGTWYIKSLERQFKERRPLVIAAYNAGPGKVNQWLKDNVWDGELDTAHDIPYGETRRYVQKVIYYYNKYKELYPSF</sequence>
<keyword evidence="3" id="KW-1185">Reference proteome</keyword>
<dbReference type="PANTHER" id="PTHR37423">
    <property type="entry name" value="SOLUBLE LYTIC MUREIN TRANSGLYCOSYLASE-RELATED"/>
    <property type="match status" value="1"/>
</dbReference>
<dbReference type="CDD" id="cd16896">
    <property type="entry name" value="LT_Slt70-like"/>
    <property type="match status" value="1"/>
</dbReference>
<evidence type="ECO:0000313" key="2">
    <source>
        <dbReference type="EMBL" id="MBJ6363773.1"/>
    </source>
</evidence>
<dbReference type="InterPro" id="IPR008258">
    <property type="entry name" value="Transglycosylase_SLT_dom_1"/>
</dbReference>
<accession>A0A934MSB9</accession>
<proteinExistence type="predicted"/>
<dbReference type="SUPFAM" id="SSF53955">
    <property type="entry name" value="Lysozyme-like"/>
    <property type="match status" value="1"/>
</dbReference>